<comment type="caution">
    <text evidence="1">The sequence shown here is derived from an EMBL/GenBank/DDBJ whole genome shotgun (WGS) entry which is preliminary data.</text>
</comment>
<keyword evidence="2" id="KW-1185">Reference proteome</keyword>
<accession>A0A9N9FCB4</accession>
<proteinExistence type="predicted"/>
<evidence type="ECO:0000313" key="2">
    <source>
        <dbReference type="Proteomes" id="UP000789405"/>
    </source>
</evidence>
<dbReference type="Proteomes" id="UP000789405">
    <property type="component" value="Unassembled WGS sequence"/>
</dbReference>
<name>A0A9N9FCB4_9GLOM</name>
<dbReference type="OrthoDB" id="2380651at2759"/>
<protein>
    <submittedName>
        <fullName evidence="1">22214_t:CDS:1</fullName>
    </submittedName>
</protein>
<feature type="non-terminal residue" evidence="1">
    <location>
        <position position="225"/>
    </location>
</feature>
<sequence>MVLNLAVNRIAITKPPKSLEEEIVREKAKQILQNRYEFSEDQVNALFTIPKNESRYSVTTSDKNINIVIANQLSKRMEEKTIGDMAQRILRNKLSIRDIRAEAYALALSAKNANAGLLRLTHLRRELRNLNASLEIIEVTKFPDITEDANKIQSINRKKAEAKRIDYPDEFILESVKKRLDAYDIKTLSKYQALADIMVMLCIRPAELRTLRITDAKVTGYAKNW</sequence>
<gene>
    <name evidence="1" type="ORF">DERYTH_LOCUS4063</name>
</gene>
<evidence type="ECO:0000313" key="1">
    <source>
        <dbReference type="EMBL" id="CAG8525010.1"/>
    </source>
</evidence>
<dbReference type="AlphaFoldDB" id="A0A9N9FCB4"/>
<reference evidence="1" key="1">
    <citation type="submission" date="2021-06" db="EMBL/GenBank/DDBJ databases">
        <authorList>
            <person name="Kallberg Y."/>
            <person name="Tangrot J."/>
            <person name="Rosling A."/>
        </authorList>
    </citation>
    <scope>NUCLEOTIDE SEQUENCE</scope>
    <source>
        <strain evidence="1">MA453B</strain>
    </source>
</reference>
<organism evidence="1 2">
    <name type="scientific">Dentiscutata erythropus</name>
    <dbReference type="NCBI Taxonomy" id="1348616"/>
    <lineage>
        <taxon>Eukaryota</taxon>
        <taxon>Fungi</taxon>
        <taxon>Fungi incertae sedis</taxon>
        <taxon>Mucoromycota</taxon>
        <taxon>Glomeromycotina</taxon>
        <taxon>Glomeromycetes</taxon>
        <taxon>Diversisporales</taxon>
        <taxon>Gigasporaceae</taxon>
        <taxon>Dentiscutata</taxon>
    </lineage>
</organism>
<dbReference type="EMBL" id="CAJVPY010001513">
    <property type="protein sequence ID" value="CAG8525010.1"/>
    <property type="molecule type" value="Genomic_DNA"/>
</dbReference>